<reference evidence="1 2" key="1">
    <citation type="journal article" date="2011" name="Stand. Genomic Sci.">
        <title>Non-contiguous finished genome sequence and contextual data of the filamentous soil bacterium Ktedonobacter racemifer type strain (SOSP1-21).</title>
        <authorList>
            <person name="Chang Y.J."/>
            <person name="Land M."/>
            <person name="Hauser L."/>
            <person name="Chertkov O."/>
            <person name="Del Rio T.G."/>
            <person name="Nolan M."/>
            <person name="Copeland A."/>
            <person name="Tice H."/>
            <person name="Cheng J.F."/>
            <person name="Lucas S."/>
            <person name="Han C."/>
            <person name="Goodwin L."/>
            <person name="Pitluck S."/>
            <person name="Ivanova N."/>
            <person name="Ovchinikova G."/>
            <person name="Pati A."/>
            <person name="Chen A."/>
            <person name="Palaniappan K."/>
            <person name="Mavromatis K."/>
            <person name="Liolios K."/>
            <person name="Brettin T."/>
            <person name="Fiebig A."/>
            <person name="Rohde M."/>
            <person name="Abt B."/>
            <person name="Goker M."/>
            <person name="Detter J.C."/>
            <person name="Woyke T."/>
            <person name="Bristow J."/>
            <person name="Eisen J.A."/>
            <person name="Markowitz V."/>
            <person name="Hugenholtz P."/>
            <person name="Kyrpides N.C."/>
            <person name="Klenk H.P."/>
            <person name="Lapidus A."/>
        </authorList>
    </citation>
    <scope>NUCLEOTIDE SEQUENCE [LARGE SCALE GENOMIC DNA]</scope>
    <source>
        <strain evidence="2">DSM 44963</strain>
    </source>
</reference>
<evidence type="ECO:0000313" key="2">
    <source>
        <dbReference type="Proteomes" id="UP000004508"/>
    </source>
</evidence>
<dbReference type="EMBL" id="ADVG01000008">
    <property type="protein sequence ID" value="EFH79555.1"/>
    <property type="molecule type" value="Genomic_DNA"/>
</dbReference>
<sequence length="166" mass="19295">MSWCYTVLVLPNGCKIWPDGRCYCVDCRQARQEREQAMQFTAEEIKKACDIAAEAVLKRSEQYKPAHATAIKDRKGWICEKVCRGSVENELTFQFNLQWNFMAAGDVRRVTQLVHVRLACLTNEQGRFLRFQDIHKPQWEGTRCTLCPDGFTERNVLEADTSLHEY</sequence>
<dbReference type="Proteomes" id="UP000004508">
    <property type="component" value="Unassembled WGS sequence"/>
</dbReference>
<dbReference type="RefSeq" id="WP_007923731.1">
    <property type="nucleotide sequence ID" value="NZ_ADVG01000008.1"/>
</dbReference>
<accession>D6U900</accession>
<protein>
    <submittedName>
        <fullName evidence="1">Uncharacterized protein</fullName>
    </submittedName>
</protein>
<name>D6U900_KTERA</name>
<organism evidence="1 2">
    <name type="scientific">Ktedonobacter racemifer DSM 44963</name>
    <dbReference type="NCBI Taxonomy" id="485913"/>
    <lineage>
        <taxon>Bacteria</taxon>
        <taxon>Bacillati</taxon>
        <taxon>Chloroflexota</taxon>
        <taxon>Ktedonobacteria</taxon>
        <taxon>Ktedonobacterales</taxon>
        <taxon>Ktedonobacteraceae</taxon>
        <taxon>Ktedonobacter</taxon>
    </lineage>
</organism>
<dbReference type="STRING" id="485913.Krac_0065"/>
<comment type="caution">
    <text evidence="1">The sequence shown here is derived from an EMBL/GenBank/DDBJ whole genome shotgun (WGS) entry which is preliminary data.</text>
</comment>
<dbReference type="InParanoid" id="D6U900"/>
<gene>
    <name evidence="1" type="ORF">Krac_0065</name>
</gene>
<proteinExistence type="predicted"/>
<evidence type="ECO:0000313" key="1">
    <source>
        <dbReference type="EMBL" id="EFH79555.1"/>
    </source>
</evidence>
<dbReference type="AlphaFoldDB" id="D6U900"/>
<keyword evidence="2" id="KW-1185">Reference proteome</keyword>